<gene>
    <name evidence="3" type="primary">WBGene00097104</name>
</gene>
<name>A0A2A6CBZ8_PRIPA</name>
<dbReference type="EnsemblMetazoa" id="PPA07550.1">
    <property type="protein sequence ID" value="PPA07550.1"/>
    <property type="gene ID" value="WBGene00097104"/>
</dbReference>
<reference evidence="3" key="2">
    <citation type="submission" date="2022-06" db="UniProtKB">
        <authorList>
            <consortium name="EnsemblMetazoa"/>
        </authorList>
    </citation>
    <scope>IDENTIFICATION</scope>
    <source>
        <strain evidence="3">PS312</strain>
    </source>
</reference>
<dbReference type="Proteomes" id="UP000005239">
    <property type="component" value="Unassembled WGS sequence"/>
</dbReference>
<feature type="region of interest" description="Disordered" evidence="2">
    <location>
        <begin position="38"/>
        <end position="109"/>
    </location>
</feature>
<reference evidence="4" key="1">
    <citation type="journal article" date="2008" name="Nat. Genet.">
        <title>The Pristionchus pacificus genome provides a unique perspective on nematode lifestyle and parasitism.</title>
        <authorList>
            <person name="Dieterich C."/>
            <person name="Clifton S.W."/>
            <person name="Schuster L.N."/>
            <person name="Chinwalla A."/>
            <person name="Delehaunty K."/>
            <person name="Dinkelacker I."/>
            <person name="Fulton L."/>
            <person name="Fulton R."/>
            <person name="Godfrey J."/>
            <person name="Minx P."/>
            <person name="Mitreva M."/>
            <person name="Roeseler W."/>
            <person name="Tian H."/>
            <person name="Witte H."/>
            <person name="Yang S.P."/>
            <person name="Wilson R.K."/>
            <person name="Sommer R.J."/>
        </authorList>
    </citation>
    <scope>NUCLEOTIDE SEQUENCE [LARGE SCALE GENOMIC DNA]</scope>
    <source>
        <strain evidence="4">PS312</strain>
    </source>
</reference>
<accession>A0A2A6CBZ8</accession>
<feature type="coiled-coil region" evidence="1">
    <location>
        <begin position="266"/>
        <end position="295"/>
    </location>
</feature>
<protein>
    <submittedName>
        <fullName evidence="3">Clec-180 protein</fullName>
    </submittedName>
</protein>
<keyword evidence="1" id="KW-0175">Coiled coil</keyword>
<evidence type="ECO:0000256" key="1">
    <source>
        <dbReference type="SAM" id="Coils"/>
    </source>
</evidence>
<feature type="compositionally biased region" description="Basic and acidic residues" evidence="2">
    <location>
        <begin position="40"/>
        <end position="71"/>
    </location>
</feature>
<feature type="compositionally biased region" description="Basic and acidic residues" evidence="2">
    <location>
        <begin position="91"/>
        <end position="109"/>
    </location>
</feature>
<organism evidence="3 4">
    <name type="scientific">Pristionchus pacificus</name>
    <name type="common">Parasitic nematode worm</name>
    <dbReference type="NCBI Taxonomy" id="54126"/>
    <lineage>
        <taxon>Eukaryota</taxon>
        <taxon>Metazoa</taxon>
        <taxon>Ecdysozoa</taxon>
        <taxon>Nematoda</taxon>
        <taxon>Chromadorea</taxon>
        <taxon>Rhabditida</taxon>
        <taxon>Rhabditina</taxon>
        <taxon>Diplogasteromorpha</taxon>
        <taxon>Diplogasteroidea</taxon>
        <taxon>Neodiplogasteridae</taxon>
        <taxon>Pristionchus</taxon>
    </lineage>
</organism>
<dbReference type="AlphaFoldDB" id="A0A2A6CBZ8"/>
<sequence length="566" mass="65962">MVHYHTAWNGIIIEMWNNQSLKRDSDLLGNLERTTLASTENKKSTDDEHKERLESDFNHENELEEMERLAEEVPTPKNELNEGNELDCDEKEGNVHLESSDGEKRELSEEQQKQLAEFLTLLRVFLKTARHDDLRSVIDDHSNMSLIERMKKAIAVAKERETEKQQLMSSMTPSEVEELEKKETASLMSDSEREQVYEEIKNAIKEGIMHDTLDVTTAAPEVIESTTEQSITTVSILEETTTVPTETTTVSIENPTTREGRVRIRIRTLAEVLEEERIEKERAEKEKERIRLSEEKISGAVEKEVKRERDSQIIPLRPLEDLEEINQNEITVATPSRLRFAGVKTFVIENEKKMIPVKDVDSISVLQSEELARKKKSDELRHKLEESLALRAAMRETVRRRNEQLKRKIEEERESYFLSGHRVKRDVYSEEEKKKRDQARNRILEKEEKELEKLRKRLAEVREENEKLEKDLDIVDEISTTTETPKKKTIKNAEKVTRKPSTKTTTDFTTTRPLSAFEKKMDTNHLLNIISKMERERPTMIDRSAVSTMDRVFNNIGQEMHELLVG</sequence>
<keyword evidence="4" id="KW-1185">Reference proteome</keyword>
<evidence type="ECO:0000256" key="2">
    <source>
        <dbReference type="SAM" id="MobiDB-lite"/>
    </source>
</evidence>
<evidence type="ECO:0000313" key="3">
    <source>
        <dbReference type="EnsemblMetazoa" id="PPA07550.1"/>
    </source>
</evidence>
<proteinExistence type="predicted"/>
<evidence type="ECO:0000313" key="4">
    <source>
        <dbReference type="Proteomes" id="UP000005239"/>
    </source>
</evidence>
<dbReference type="OrthoDB" id="6337382at2759"/>
<feature type="coiled-coil region" evidence="1">
    <location>
        <begin position="395"/>
        <end position="478"/>
    </location>
</feature>
<accession>A0A8R1YC91</accession>